<accession>G7TJK6</accession>
<sequence length="54" mass="5854">MRLSARGAPYVAALSDANSHFHQCRARKLKHGAHAYRAEILPRPINAPAAASTM</sequence>
<organism evidence="1 2">
    <name type="scientific">Xanthomonas oryzae pv. oryzicola (strain BLS256)</name>
    <dbReference type="NCBI Taxonomy" id="383407"/>
    <lineage>
        <taxon>Bacteria</taxon>
        <taxon>Pseudomonadati</taxon>
        <taxon>Pseudomonadota</taxon>
        <taxon>Gammaproteobacteria</taxon>
        <taxon>Lysobacterales</taxon>
        <taxon>Lysobacteraceae</taxon>
        <taxon>Xanthomonas</taxon>
    </lineage>
</organism>
<name>G7TJK6_XANOB</name>
<dbReference type="EMBL" id="CP003057">
    <property type="protein sequence ID" value="AEQ98227.1"/>
    <property type="molecule type" value="Genomic_DNA"/>
</dbReference>
<evidence type="ECO:0000313" key="2">
    <source>
        <dbReference type="Proteomes" id="UP000008851"/>
    </source>
</evidence>
<proteinExistence type="predicted"/>
<gene>
    <name evidence="1" type="ORF">XOC_4150</name>
</gene>
<dbReference type="AlphaFoldDB" id="G7TJK6"/>
<protein>
    <submittedName>
        <fullName evidence="1">Uncharacterized protein</fullName>
    </submittedName>
</protein>
<reference evidence="1 2" key="1">
    <citation type="journal article" date="2011" name="J. Bacteriol.">
        <title>Two new complete genome sequences offer insight into host and tissue specificity of plant pathogenic Xanthomonas spp.</title>
        <authorList>
            <person name="Bogdanove A.J."/>
            <person name="Koebnik R."/>
            <person name="Lu H."/>
            <person name="Furutani A."/>
            <person name="Angiuoli S.V."/>
            <person name="Patil P.B."/>
            <person name="Van Sluys M.A."/>
            <person name="Ryan R.P."/>
            <person name="Meyer D.F."/>
            <person name="Han S.W."/>
            <person name="Aparna G."/>
            <person name="Rajaram M."/>
            <person name="Delcher A.L."/>
            <person name="Phillippy A.M."/>
            <person name="Puiu D."/>
            <person name="Schatz M.C."/>
            <person name="Shumway M."/>
            <person name="Sommer D.D."/>
            <person name="Trapnell C."/>
            <person name="Benahmed F."/>
            <person name="Dimitrov G."/>
            <person name="Madupu R."/>
            <person name="Radune D."/>
            <person name="Sullivan S."/>
            <person name="Jha G."/>
            <person name="Ishihara H."/>
            <person name="Lee S.W."/>
            <person name="Pandey A."/>
            <person name="Sharma V."/>
            <person name="Sriariyanun M."/>
            <person name="Szurek B."/>
            <person name="Vera-Cruz C.M."/>
            <person name="Dorman K.S."/>
            <person name="Ronald P.C."/>
            <person name="Verdier V."/>
            <person name="Dow J.M."/>
            <person name="Sonti R.V."/>
            <person name="Tsuge S."/>
            <person name="Brendel V.P."/>
            <person name="Rabinowicz P.D."/>
            <person name="Leach J.E."/>
            <person name="White F.F."/>
            <person name="Salzberg S.L."/>
        </authorList>
    </citation>
    <scope>NUCLEOTIDE SEQUENCE [LARGE SCALE GENOMIC DNA]</scope>
    <source>
        <strain evidence="1 2">BLS256</strain>
    </source>
</reference>
<dbReference type="Proteomes" id="UP000008851">
    <property type="component" value="Chromosome"/>
</dbReference>
<dbReference type="HOGENOM" id="CLU_3049375_0_0_6"/>
<evidence type="ECO:0000313" key="1">
    <source>
        <dbReference type="EMBL" id="AEQ98227.1"/>
    </source>
</evidence>
<dbReference type="KEGG" id="xor:XOC_4150"/>